<feature type="non-terminal residue" evidence="1">
    <location>
        <position position="381"/>
    </location>
</feature>
<dbReference type="AlphaFoldDB" id="A0A840MNJ4"/>
<dbReference type="EMBL" id="JACHHY010000088">
    <property type="protein sequence ID" value="MBB5020694.1"/>
    <property type="molecule type" value="Genomic_DNA"/>
</dbReference>
<protein>
    <submittedName>
        <fullName evidence="1">YD repeat-containing protein</fullName>
    </submittedName>
</protein>
<comment type="caution">
    <text evidence="1">The sequence shown here is derived from an EMBL/GenBank/DDBJ whole genome shotgun (WGS) entry which is preliminary data.</text>
</comment>
<dbReference type="Gene3D" id="2.180.10.10">
    <property type="entry name" value="RHS repeat-associated core"/>
    <property type="match status" value="1"/>
</dbReference>
<dbReference type="Proteomes" id="UP000575898">
    <property type="component" value="Unassembled WGS sequence"/>
</dbReference>
<reference evidence="1 2" key="1">
    <citation type="submission" date="2020-08" db="EMBL/GenBank/DDBJ databases">
        <title>Genomic Encyclopedia of Type Strains, Phase IV (KMG-IV): sequencing the most valuable type-strain genomes for metagenomic binning, comparative biology and taxonomic classification.</title>
        <authorList>
            <person name="Goeker M."/>
        </authorList>
    </citation>
    <scope>NUCLEOTIDE SEQUENCE [LARGE SCALE GENOMIC DNA]</scope>
    <source>
        <strain evidence="1 2">DSM 27165</strain>
    </source>
</reference>
<dbReference type="InterPro" id="IPR006530">
    <property type="entry name" value="YD"/>
</dbReference>
<proteinExistence type="predicted"/>
<name>A0A840MNJ4_9PROT</name>
<dbReference type="Pfam" id="PF05593">
    <property type="entry name" value="RHS_repeat"/>
    <property type="match status" value="2"/>
</dbReference>
<accession>A0A840MNJ4</accession>
<evidence type="ECO:0000313" key="2">
    <source>
        <dbReference type="Proteomes" id="UP000575898"/>
    </source>
</evidence>
<keyword evidence="2" id="KW-1185">Reference proteome</keyword>
<feature type="non-terminal residue" evidence="1">
    <location>
        <position position="1"/>
    </location>
</feature>
<organism evidence="1 2">
    <name type="scientific">Chitinivorax tropicus</name>
    <dbReference type="NCBI Taxonomy" id="714531"/>
    <lineage>
        <taxon>Bacteria</taxon>
        <taxon>Pseudomonadati</taxon>
        <taxon>Pseudomonadota</taxon>
        <taxon>Betaproteobacteria</taxon>
        <taxon>Chitinivorax</taxon>
    </lineage>
</organism>
<dbReference type="InterPro" id="IPR031325">
    <property type="entry name" value="RHS_repeat"/>
</dbReference>
<evidence type="ECO:0000313" key="1">
    <source>
        <dbReference type="EMBL" id="MBB5020694.1"/>
    </source>
</evidence>
<gene>
    <name evidence="1" type="ORF">HNQ59_004019</name>
</gene>
<dbReference type="NCBIfam" id="TIGR01643">
    <property type="entry name" value="YD_repeat_2x"/>
    <property type="match status" value="2"/>
</dbReference>
<sequence>FDAAGRQTASIDALGYVTEYRYDAIGNRIASARYDTPIAIGSSPAQALELRKSLSNSITQQITYHIYDVAGREIGTIDPAGYLAEYRYDALGKRTSSIRHDKAITQAGVISINIQNDKDRFTVAPRGAPADQAIWNGNQIQLKTGVDTKTASPAANLDRKLSVDANHSVKIYREFTLGTHEGRTVTFGADNGEAWRSDSWVMLLAQVGDDGSVSIEDYRGKQASWTVLGKAREKATYIVEQEITADRSTIYFYEKGSSRDSSSTYRYTQTVNYQGAYPFVSQYTRNIKDTTQASTTTITQWTVEQTVTYRSGAVLTSADLQALMKSAQAAAQTSTPQQVRHVYDTANRLRFQIASDNTVTENRYDSFGNILQQIRYAKPVV</sequence>
<dbReference type="RefSeq" id="WP_184042040.1">
    <property type="nucleotide sequence ID" value="NZ_JACHHY010000088.1"/>
</dbReference>